<name>A0A9E2W7R5_9BACT</name>
<proteinExistence type="inferred from homology"/>
<evidence type="ECO:0000259" key="9">
    <source>
        <dbReference type="Pfam" id="PF12704"/>
    </source>
</evidence>
<accession>A0A9E2W7R5</accession>
<feature type="domain" description="ABC3 transporter permease C-terminal" evidence="8">
    <location>
        <begin position="276"/>
        <end position="396"/>
    </location>
</feature>
<evidence type="ECO:0000256" key="4">
    <source>
        <dbReference type="ARBA" id="ARBA00022692"/>
    </source>
</evidence>
<feature type="domain" description="MacB-like periplasmic core" evidence="9">
    <location>
        <begin position="24"/>
        <end position="244"/>
    </location>
</feature>
<evidence type="ECO:0000313" key="10">
    <source>
        <dbReference type="EMBL" id="MBV4357121.1"/>
    </source>
</evidence>
<comment type="similarity">
    <text evidence="2">Belongs to the ABC-4 integral membrane protein family. LolC/E subfamily.</text>
</comment>
<dbReference type="PANTHER" id="PTHR30489">
    <property type="entry name" value="LIPOPROTEIN-RELEASING SYSTEM TRANSMEMBRANE PROTEIN LOLE"/>
    <property type="match status" value="1"/>
</dbReference>
<dbReference type="RefSeq" id="WP_217790738.1">
    <property type="nucleotide sequence ID" value="NZ_JAHSPG010000003.1"/>
</dbReference>
<dbReference type="InterPro" id="IPR051447">
    <property type="entry name" value="Lipoprotein-release_system"/>
</dbReference>
<evidence type="ECO:0000313" key="11">
    <source>
        <dbReference type="Proteomes" id="UP000812270"/>
    </source>
</evidence>
<sequence length="403" mass="44371">MNFLFAWRYFRSKKSTNAINIIAWISVLAIMVGTASFIVVLSVYNGFEDLVKSLYASFYTDLKVVPVKGKTIIFTPEELAKIKTVPGVDAYSLNVEEKALMRNGDWQSLVYLKGVDSDYTKVTSVKQHVRHGNYELGTADKPVAVLGVGVENALALEAEKALLPLTVYLPQKGETTDPLQSLAADNISTSGAFAIQEDFDNKYVITNIGFMQRMLHLQPDEYSAAEISLKAGANPDKVKRNLQAALGNKIDVTTRYEQNKTFFSAMQLEKWIIYGVLSLILTVAAFTMIGALTMLVLEKQKDIQILKALGTPDNKVQGIFLSEGLLLASVGGVGGVLLAVIICWAQEKFKIIALEGGSFVIDHYPVKLYASDVLLVLFTVIIVAMLASWFPSRKASLQPIELR</sequence>
<reference evidence="10" key="1">
    <citation type="submission" date="2021-06" db="EMBL/GenBank/DDBJ databases">
        <authorList>
            <person name="Huq M.A."/>
        </authorList>
    </citation>
    <scope>NUCLEOTIDE SEQUENCE</scope>
    <source>
        <strain evidence="10">MAH-26</strain>
    </source>
</reference>
<keyword evidence="11" id="KW-1185">Reference proteome</keyword>
<feature type="transmembrane region" description="Helical" evidence="7">
    <location>
        <begin position="21"/>
        <end position="44"/>
    </location>
</feature>
<evidence type="ECO:0000256" key="3">
    <source>
        <dbReference type="ARBA" id="ARBA00022475"/>
    </source>
</evidence>
<feature type="transmembrane region" description="Helical" evidence="7">
    <location>
        <begin position="318"/>
        <end position="342"/>
    </location>
</feature>
<dbReference type="AlphaFoldDB" id="A0A9E2W7R5"/>
<keyword evidence="5 7" id="KW-1133">Transmembrane helix</keyword>
<dbReference type="PANTHER" id="PTHR30489:SF0">
    <property type="entry name" value="LIPOPROTEIN-RELEASING SYSTEM TRANSMEMBRANE PROTEIN LOLE"/>
    <property type="match status" value="1"/>
</dbReference>
<dbReference type="EMBL" id="JAHSPG010000003">
    <property type="protein sequence ID" value="MBV4357121.1"/>
    <property type="molecule type" value="Genomic_DNA"/>
</dbReference>
<keyword evidence="6 7" id="KW-0472">Membrane</keyword>
<comment type="subcellular location">
    <subcellularLocation>
        <location evidence="1">Cell membrane</location>
        <topology evidence="1">Multi-pass membrane protein</topology>
    </subcellularLocation>
</comment>
<dbReference type="InterPro" id="IPR003838">
    <property type="entry name" value="ABC3_permease_C"/>
</dbReference>
<evidence type="ECO:0000259" key="8">
    <source>
        <dbReference type="Pfam" id="PF02687"/>
    </source>
</evidence>
<dbReference type="Pfam" id="PF02687">
    <property type="entry name" value="FtsX"/>
    <property type="match status" value="1"/>
</dbReference>
<evidence type="ECO:0000256" key="2">
    <source>
        <dbReference type="ARBA" id="ARBA00005236"/>
    </source>
</evidence>
<evidence type="ECO:0000256" key="6">
    <source>
        <dbReference type="ARBA" id="ARBA00023136"/>
    </source>
</evidence>
<keyword evidence="3" id="KW-1003">Cell membrane</keyword>
<dbReference type="GO" id="GO:0044874">
    <property type="term" value="P:lipoprotein localization to outer membrane"/>
    <property type="evidence" value="ECO:0007669"/>
    <property type="project" value="TreeGrafter"/>
</dbReference>
<organism evidence="10 11">
    <name type="scientific">Pinibacter aurantiacus</name>
    <dbReference type="NCBI Taxonomy" id="2851599"/>
    <lineage>
        <taxon>Bacteria</taxon>
        <taxon>Pseudomonadati</taxon>
        <taxon>Bacteroidota</taxon>
        <taxon>Chitinophagia</taxon>
        <taxon>Chitinophagales</taxon>
        <taxon>Chitinophagaceae</taxon>
        <taxon>Pinibacter</taxon>
    </lineage>
</organism>
<comment type="caution">
    <text evidence="10">The sequence shown here is derived from an EMBL/GenBank/DDBJ whole genome shotgun (WGS) entry which is preliminary data.</text>
</comment>
<feature type="transmembrane region" description="Helical" evidence="7">
    <location>
        <begin position="271"/>
        <end position="297"/>
    </location>
</feature>
<gene>
    <name evidence="10" type="ORF">KTO63_08195</name>
</gene>
<evidence type="ECO:0000256" key="5">
    <source>
        <dbReference type="ARBA" id="ARBA00022989"/>
    </source>
</evidence>
<dbReference type="Proteomes" id="UP000812270">
    <property type="component" value="Unassembled WGS sequence"/>
</dbReference>
<dbReference type="InterPro" id="IPR025857">
    <property type="entry name" value="MacB_PCD"/>
</dbReference>
<feature type="transmembrane region" description="Helical" evidence="7">
    <location>
        <begin position="368"/>
        <end position="390"/>
    </location>
</feature>
<keyword evidence="4 7" id="KW-0812">Transmembrane</keyword>
<evidence type="ECO:0000256" key="1">
    <source>
        <dbReference type="ARBA" id="ARBA00004651"/>
    </source>
</evidence>
<dbReference type="GO" id="GO:0098797">
    <property type="term" value="C:plasma membrane protein complex"/>
    <property type="evidence" value="ECO:0007669"/>
    <property type="project" value="TreeGrafter"/>
</dbReference>
<protein>
    <submittedName>
        <fullName evidence="10">FtsX-like permease family protein</fullName>
    </submittedName>
</protein>
<evidence type="ECO:0000256" key="7">
    <source>
        <dbReference type="SAM" id="Phobius"/>
    </source>
</evidence>
<dbReference type="Pfam" id="PF12704">
    <property type="entry name" value="MacB_PCD"/>
    <property type="match status" value="1"/>
</dbReference>